<dbReference type="RefSeq" id="WP_270006396.1">
    <property type="nucleotide sequence ID" value="NZ_JAPCID010000016.1"/>
</dbReference>
<reference evidence="4" key="1">
    <citation type="submission" date="2022-10" db="EMBL/GenBank/DDBJ databases">
        <title>The WGS of Solirubrobacter sp. CPCC 204708.</title>
        <authorList>
            <person name="Jiang Z."/>
        </authorList>
    </citation>
    <scope>NUCLEOTIDE SEQUENCE</scope>
    <source>
        <strain evidence="4">CPCC 204708</strain>
    </source>
</reference>
<gene>
    <name evidence="4" type="ORF">OJ962_13510</name>
</gene>
<evidence type="ECO:0000313" key="4">
    <source>
        <dbReference type="EMBL" id="MDA0138514.1"/>
    </source>
</evidence>
<organism evidence="4 5">
    <name type="scientific">Solirubrobacter deserti</name>
    <dbReference type="NCBI Taxonomy" id="2282478"/>
    <lineage>
        <taxon>Bacteria</taxon>
        <taxon>Bacillati</taxon>
        <taxon>Actinomycetota</taxon>
        <taxon>Thermoleophilia</taxon>
        <taxon>Solirubrobacterales</taxon>
        <taxon>Solirubrobacteraceae</taxon>
        <taxon>Solirubrobacter</taxon>
    </lineage>
</organism>
<proteinExistence type="predicted"/>
<feature type="domain" description="Ig-like" evidence="3">
    <location>
        <begin position="1357"/>
        <end position="1437"/>
    </location>
</feature>
<comment type="caution">
    <text evidence="4">The sequence shown here is derived from an EMBL/GenBank/DDBJ whole genome shotgun (WGS) entry which is preliminary data.</text>
</comment>
<dbReference type="SUPFAM" id="SSF51004">
    <property type="entry name" value="C-terminal (heme d1) domain of cytochrome cd1-nitrite reductase"/>
    <property type="match status" value="1"/>
</dbReference>
<dbReference type="InterPro" id="IPR007110">
    <property type="entry name" value="Ig-like_dom"/>
</dbReference>
<feature type="chain" id="PRO_5046311702" description="Ig-like domain-containing protein" evidence="2">
    <location>
        <begin position="19"/>
        <end position="1712"/>
    </location>
</feature>
<evidence type="ECO:0000256" key="1">
    <source>
        <dbReference type="SAM" id="MobiDB-lite"/>
    </source>
</evidence>
<keyword evidence="2" id="KW-0732">Signal</keyword>
<keyword evidence="5" id="KW-1185">Reference proteome</keyword>
<dbReference type="PANTHER" id="PTHR46928:SF1">
    <property type="entry name" value="MESENCHYME-SPECIFIC CELL SURFACE GLYCOPROTEIN"/>
    <property type="match status" value="1"/>
</dbReference>
<dbReference type="EMBL" id="JAPCID010000016">
    <property type="protein sequence ID" value="MDA0138514.1"/>
    <property type="molecule type" value="Genomic_DNA"/>
</dbReference>
<dbReference type="SUPFAM" id="SSF63829">
    <property type="entry name" value="Calcium-dependent phosphotriesterase"/>
    <property type="match status" value="1"/>
</dbReference>
<dbReference type="Gene3D" id="2.60.40.2700">
    <property type="match status" value="3"/>
</dbReference>
<sequence length="1712" mass="174502">MFGAVIAALLILASPAQAAKPPAYDTFELVSRSGPPPGPTSGSQTPEIADVTPDGMRLFTTLGERGFSAWDLSDPAKPKFQRTIGIGNGAYVTSVNVTPDGRHLLVTQKASGTLQVSRLSVFDARTLAPLVTWPLAGQPDGVAISPDGQWALIAIENEPAGVQGELARVRLEGTDPADWEINGIAIDATDPALANPNDLQPEFIDIRPDNTAVVTLQENNAVAVVDIPGNAITDIWSAGRTDNQLSDRNRTPNRIAFTDPLTDRQDATLGAPREPDAIGLLPGGEHVILANEGEAGLGGRSFTIHALDGTLVYDSKERVEKYLADRGLYPDDRSTSHGAEFEGVDVGTYGRTTVAAIGAERGDAVVFVDVTDPTQPKLMQALPSGGEPEGILAVPQRNLLLTVDAGNPRGFTVFRAAMRRDLPDGRRQIAAADEPLYRLHGLTAVDSTRLAVLHGGSPGGNAGPGAILEVALRRTGGEATGVKTTPITLDGAPVNLDYGGDLARDPRTGGWWVASPQGVLRVAPDGTAEKVHDAVATGLAVTRDGGTVFLEAPELALIAYDVAARTTRTFVRPTSLARILDLATAPDGALVALTGEGDFSEPRMFDRSVWRVPVAGLADGATLEPQVVTTIGDQPLFADFGLGDQTLAVTPSGDVWVTGETSILRNLGRLLPPARPGAPASGAMPSDRGHGIGRQARDMVTGLLGDGPRVYATGDYFNTSGLSGLVRDTGSVAVVDPLVGALADGWPRVDGTVTAIVSDGAGGVYLSGSFTRVGETARAGLAHIRADGTVSGWAPAVTGAISALAVRGGTVYLGGASGVIAVGADGAPVAGFTPVAVTGGVVQALTVDGDRLYVGGQFTRAGDATHTRLARADAVTGAVDHTWAPTAAGALIDELVVSGTRLFVAGNVTTVNGTARRALAAIRTDDAGTLDTAFIPTVAANSIVRGLAVGDGVVYVSTATTVAGLAGPVYAVDATTGATVPGFGVPSASTGTSGGPLLLAGATLWHASPAGRLTALDADTGQLRGAYATVSATQQPLTLGGLAAAGSRVVVGGSFDMAGIATHAFAFDARTGEIDRGFALAGVAPRLLAPAGGWLYFVAQDGSALRRADPEDGGIDESFALEVAGSIHALAARGDQLLVGGEFTFLDGVGRLNLAALDARTGRVQPGLVAETDGRVLRVFSAGDRVYAVSRVAVDEAYRLELRAYDRDGAAVPGFEGELPAGWDAVDVLRADADGALLVAGGALNGRSGAVVRLDAATGRRLSGFAVTTDGHVTAVERHGGAVFVAGRFTSVGGVERRGLAAVDAATGATLAGWDAQADGNAFALYSHGPKLWIGGWFVHLGGTATGALGYVQAEAPVNVEPPAIGATARVGETVSCSTGTWRNFPASYVYSWSVDGASVPGVATATYTIPESAAGKALTCSVTATNDAGAGEPAVSAPVTVPLPAPINTAAPAISGTAKRGEALTCSTGEWTRTPTAYARRWLRGGVAIGGATGETHVATAEDVGRALTCQVVATNAGGDSAPAASAAVTVLAREPEAITAPSVAGTAAAGAELRCEPGTWSDDPTGFAYVWLVEGAEAATGATWTVPAGSSGRTVRCGVVASNATGSSAQALSAPVTVAYTPGDRIVLPAPTTRKPVRAKLGKVSAGRVSVEVTCPDEGERCRGRIELKQGARVVGRATYNVRAGEARVVKVKVPKSARNKKLKLVLRAS</sequence>
<dbReference type="PANTHER" id="PTHR46928">
    <property type="entry name" value="MESENCHYME-SPECIFIC CELL SURFACE GLYCOPROTEIN"/>
    <property type="match status" value="1"/>
</dbReference>
<feature type="region of interest" description="Disordered" evidence="1">
    <location>
        <begin position="30"/>
        <end position="50"/>
    </location>
</feature>
<protein>
    <recommendedName>
        <fullName evidence="3">Ig-like domain-containing protein</fullName>
    </recommendedName>
</protein>
<dbReference type="PROSITE" id="PS50835">
    <property type="entry name" value="IG_LIKE"/>
    <property type="match status" value="1"/>
</dbReference>
<name>A0ABT4RIZ1_9ACTN</name>
<dbReference type="Proteomes" id="UP001147700">
    <property type="component" value="Unassembled WGS sequence"/>
</dbReference>
<evidence type="ECO:0000256" key="2">
    <source>
        <dbReference type="SAM" id="SignalP"/>
    </source>
</evidence>
<dbReference type="Gene3D" id="2.140.10.10">
    <property type="entry name" value="Quinoprotein alcohol dehydrogenase-like superfamily"/>
    <property type="match status" value="1"/>
</dbReference>
<dbReference type="InterPro" id="IPR011048">
    <property type="entry name" value="Haem_d1_sf"/>
</dbReference>
<evidence type="ECO:0000259" key="3">
    <source>
        <dbReference type="PROSITE" id="PS50835"/>
    </source>
</evidence>
<dbReference type="InterPro" id="IPR052956">
    <property type="entry name" value="Mesenchyme-surface_protein"/>
</dbReference>
<feature type="signal peptide" evidence="2">
    <location>
        <begin position="1"/>
        <end position="18"/>
    </location>
</feature>
<dbReference type="Gene3D" id="2.130.10.10">
    <property type="entry name" value="YVTN repeat-like/Quinoprotein amine dehydrogenase"/>
    <property type="match status" value="2"/>
</dbReference>
<evidence type="ECO:0000313" key="5">
    <source>
        <dbReference type="Proteomes" id="UP001147700"/>
    </source>
</evidence>
<dbReference type="SUPFAM" id="SSF50998">
    <property type="entry name" value="Quinoprotein alcohol dehydrogenase-like"/>
    <property type="match status" value="2"/>
</dbReference>
<dbReference type="InterPro" id="IPR011047">
    <property type="entry name" value="Quinoprotein_ADH-like_sf"/>
</dbReference>
<accession>A0ABT4RIZ1</accession>
<dbReference type="InterPro" id="IPR015943">
    <property type="entry name" value="WD40/YVTN_repeat-like_dom_sf"/>
</dbReference>